<organism evidence="1 2">
    <name type="scientific">Chryseobacterium pyrolae</name>
    <dbReference type="NCBI Taxonomy" id="2987481"/>
    <lineage>
        <taxon>Bacteria</taxon>
        <taxon>Pseudomonadati</taxon>
        <taxon>Bacteroidota</taxon>
        <taxon>Flavobacteriia</taxon>
        <taxon>Flavobacteriales</taxon>
        <taxon>Weeksellaceae</taxon>
        <taxon>Chryseobacterium group</taxon>
        <taxon>Chryseobacterium</taxon>
    </lineage>
</organism>
<sequence length="280" mass="29714">MVNFNRRLFIICLMNSSLFYSQIGINTTNPSAMVDIVSLGNTGTTKALKVSNSNTKEILTVLDNGNTGINVSNPTSQMHTSGSVRMTGLGINTINSKALTTDTSGSITTRSTTLLLPQVLAGTNGADAISVSQTLSSINGNASYTNGLLVRTFTISQTSLVVLSYQLGVGNIVNASGSNLTDGTSKQIGARLTWKSLPSSTPFTVNDVLYTDAISFMNSSVNYTKQFFYPRGSVSVTLSPGTYSIELKGYVYAYDNVQGIRATFGGSAYDRLDVIATPLQ</sequence>
<keyword evidence="2" id="KW-1185">Reference proteome</keyword>
<evidence type="ECO:0000313" key="1">
    <source>
        <dbReference type="EMBL" id="MCT2409143.1"/>
    </source>
</evidence>
<proteinExistence type="predicted"/>
<reference evidence="1" key="1">
    <citation type="submission" date="2022-08" db="EMBL/GenBank/DDBJ databases">
        <title>Chryseobacterium antibioticum,isolated from the rhizosphere soil of Pyrola in Tibet.</title>
        <authorList>
            <person name="Kan Y."/>
        </authorList>
    </citation>
    <scope>NUCLEOTIDE SEQUENCE</scope>
    <source>
        <strain evidence="1">Pc2-12</strain>
    </source>
</reference>
<gene>
    <name evidence="1" type="ORF">NZD88_16470</name>
</gene>
<protein>
    <submittedName>
        <fullName evidence="1">Uncharacterized protein</fullName>
    </submittedName>
</protein>
<name>A0ABT2IKK6_9FLAO</name>
<dbReference type="Proteomes" id="UP001142057">
    <property type="component" value="Unassembled WGS sequence"/>
</dbReference>
<evidence type="ECO:0000313" key="2">
    <source>
        <dbReference type="Proteomes" id="UP001142057"/>
    </source>
</evidence>
<dbReference type="EMBL" id="JANZQH010000008">
    <property type="protein sequence ID" value="MCT2409143.1"/>
    <property type="molecule type" value="Genomic_DNA"/>
</dbReference>
<accession>A0ABT2IKK6</accession>
<comment type="caution">
    <text evidence="1">The sequence shown here is derived from an EMBL/GenBank/DDBJ whole genome shotgun (WGS) entry which is preliminary data.</text>
</comment>